<feature type="domain" description="F-box" evidence="1">
    <location>
        <begin position="5"/>
        <end position="61"/>
    </location>
</feature>
<dbReference type="EMBL" id="PDUG01000021">
    <property type="protein sequence ID" value="PIC12597.1"/>
    <property type="molecule type" value="Genomic_DNA"/>
</dbReference>
<dbReference type="InterPro" id="IPR053222">
    <property type="entry name" value="Zygotic_Embryogenesis-Asso"/>
</dbReference>
<comment type="caution">
    <text evidence="2">The sequence shown here is derived from an EMBL/GenBank/DDBJ whole genome shotgun (WGS) entry which is preliminary data.</text>
</comment>
<accession>A0A2G5SC45</accession>
<gene>
    <name evidence="2" type="ORF">B9Z55_028358</name>
</gene>
<dbReference type="InterPro" id="IPR012885">
    <property type="entry name" value="F-box_Sdz-33"/>
</dbReference>
<dbReference type="AlphaFoldDB" id="A0A2G5SC45"/>
<dbReference type="Pfam" id="PF00646">
    <property type="entry name" value="F-box"/>
    <property type="match status" value="1"/>
</dbReference>
<evidence type="ECO:0000313" key="3">
    <source>
        <dbReference type="Proteomes" id="UP000230233"/>
    </source>
</evidence>
<dbReference type="PANTHER" id="PTHR22899:SF0">
    <property type="entry name" value="F-BOX ASSOCIATED DOMAIN-CONTAINING PROTEIN-RELATED"/>
    <property type="match status" value="1"/>
</dbReference>
<protein>
    <recommendedName>
        <fullName evidence="1">F-box domain-containing protein</fullName>
    </recommendedName>
</protein>
<dbReference type="Proteomes" id="UP000230233">
    <property type="component" value="Unassembled WGS sequence"/>
</dbReference>
<organism evidence="2 3">
    <name type="scientific">Caenorhabditis nigoni</name>
    <dbReference type="NCBI Taxonomy" id="1611254"/>
    <lineage>
        <taxon>Eukaryota</taxon>
        <taxon>Metazoa</taxon>
        <taxon>Ecdysozoa</taxon>
        <taxon>Nematoda</taxon>
        <taxon>Chromadorea</taxon>
        <taxon>Rhabditida</taxon>
        <taxon>Rhabditina</taxon>
        <taxon>Rhabditomorpha</taxon>
        <taxon>Rhabditoidea</taxon>
        <taxon>Rhabditidae</taxon>
        <taxon>Peloderinae</taxon>
        <taxon>Caenorhabditis</taxon>
    </lineage>
</organism>
<dbReference type="PROSITE" id="PS50181">
    <property type="entry name" value="FBOX"/>
    <property type="match status" value="1"/>
</dbReference>
<evidence type="ECO:0000259" key="1">
    <source>
        <dbReference type="PROSITE" id="PS50181"/>
    </source>
</evidence>
<evidence type="ECO:0000313" key="2">
    <source>
        <dbReference type="EMBL" id="PIC12597.1"/>
    </source>
</evidence>
<sequence length="301" mass="34416">MDRKRFPLLRLPIVVLTEILQIMTCVELFSFSLCSKKTKNIGKLGSKQSPTVDVNFDWRDFHFRLGNGISITMRFGSYDVLKKRGNNLVSEFVTISGNDSESIGLFAPNTKPIQWINHLRNLFGIQTIIRLNISNELFIPDSILNALSGLKIEALAITHRDPKPAFMEGISEVLIAEQLMKQYSKSVTALLGRRFPSLFLLGRGQVTMDEILICNCEHLHLLETSLTDKDINRLLKLWMRNVITDLRSIYLTNTTRKEAFDQYMILDGISYDQLFKAKFGLAFSHSPGKQHVHIYKTRPLP</sequence>
<dbReference type="InterPro" id="IPR001810">
    <property type="entry name" value="F-box_dom"/>
</dbReference>
<keyword evidence="3" id="KW-1185">Reference proteome</keyword>
<name>A0A2G5SC45_9PELO</name>
<dbReference type="Pfam" id="PF07735">
    <property type="entry name" value="FBA_2"/>
    <property type="match status" value="1"/>
</dbReference>
<dbReference type="PANTHER" id="PTHR22899">
    <property type="entry name" value="CYCLIN-RELATED F-BOX FAMILY"/>
    <property type="match status" value="1"/>
</dbReference>
<reference evidence="3" key="1">
    <citation type="submission" date="2017-10" db="EMBL/GenBank/DDBJ databases">
        <title>Rapid genome shrinkage in a self-fertile nematode reveals novel sperm competition proteins.</title>
        <authorList>
            <person name="Yin D."/>
            <person name="Schwarz E.M."/>
            <person name="Thomas C.G."/>
            <person name="Felde R.L."/>
            <person name="Korf I.F."/>
            <person name="Cutter A.D."/>
            <person name="Schartner C.M."/>
            <person name="Ralston E.J."/>
            <person name="Meyer B.J."/>
            <person name="Haag E.S."/>
        </authorList>
    </citation>
    <scope>NUCLEOTIDE SEQUENCE [LARGE SCALE GENOMIC DNA]</scope>
    <source>
        <strain evidence="3">JU1422</strain>
    </source>
</reference>
<proteinExistence type="predicted"/>